<dbReference type="Pfam" id="PF00225">
    <property type="entry name" value="Kinesin"/>
    <property type="match status" value="1"/>
</dbReference>
<dbReference type="SUPFAM" id="SSF52540">
    <property type="entry name" value="P-loop containing nucleoside triphosphate hydrolases"/>
    <property type="match status" value="1"/>
</dbReference>
<dbReference type="SUPFAM" id="SSF47769">
    <property type="entry name" value="SAM/Pointed domain"/>
    <property type="match status" value="1"/>
</dbReference>
<keyword evidence="3 4" id="KW-0505">Motor protein</keyword>
<feature type="region of interest" description="Disordered" evidence="5">
    <location>
        <begin position="486"/>
        <end position="505"/>
    </location>
</feature>
<evidence type="ECO:0000313" key="8">
    <source>
        <dbReference type="EMBL" id="WEL39810.1"/>
    </source>
</evidence>
<evidence type="ECO:0000313" key="9">
    <source>
        <dbReference type="Proteomes" id="UP001217963"/>
    </source>
</evidence>
<dbReference type="Pfam" id="PF07647">
    <property type="entry name" value="SAM_2"/>
    <property type="match status" value="1"/>
</dbReference>
<dbReference type="InterPro" id="IPR019821">
    <property type="entry name" value="Kinesin_motor_CS"/>
</dbReference>
<dbReference type="PANTHER" id="PTHR47971:SF20">
    <property type="entry name" value="KINESIN-LIKE PROTEIN KIF24"/>
    <property type="match status" value="1"/>
</dbReference>
<organism evidence="8 9">
    <name type="scientific">Encephalitozoon hellem</name>
    <name type="common">Microsporidian parasite</name>
    <dbReference type="NCBI Taxonomy" id="27973"/>
    <lineage>
        <taxon>Eukaryota</taxon>
        <taxon>Fungi</taxon>
        <taxon>Fungi incertae sedis</taxon>
        <taxon>Microsporidia</taxon>
        <taxon>Unikaryonidae</taxon>
        <taxon>Encephalitozoon</taxon>
    </lineage>
</organism>
<dbReference type="Gene3D" id="1.10.150.50">
    <property type="entry name" value="Transcription Factor, Ets-1"/>
    <property type="match status" value="1"/>
</dbReference>
<feature type="domain" description="Kinesin motor" evidence="6">
    <location>
        <begin position="173"/>
        <end position="485"/>
    </location>
</feature>
<accession>A0ABY8CLL5</accession>
<dbReference type="InterPro" id="IPR027417">
    <property type="entry name" value="P-loop_NTPase"/>
</dbReference>
<dbReference type="InterPro" id="IPR001752">
    <property type="entry name" value="Kinesin_motor_dom"/>
</dbReference>
<dbReference type="InterPro" id="IPR001660">
    <property type="entry name" value="SAM"/>
</dbReference>
<evidence type="ECO:0000256" key="5">
    <source>
        <dbReference type="SAM" id="MobiDB-lite"/>
    </source>
</evidence>
<dbReference type="PROSITE" id="PS50067">
    <property type="entry name" value="KINESIN_MOTOR_2"/>
    <property type="match status" value="1"/>
</dbReference>
<gene>
    <name evidence="8" type="ORF">PFJ87_11g00470</name>
</gene>
<reference evidence="8 9" key="1">
    <citation type="submission" date="2023-02" db="EMBL/GenBank/DDBJ databases">
        <title>Encephalitozoon hellem ATCC 50451 complete genome.</title>
        <authorList>
            <person name="Mascarenhas dos Santos A.C."/>
            <person name="Julian A.T."/>
            <person name="Pombert J.-F."/>
        </authorList>
    </citation>
    <scope>NUCLEOTIDE SEQUENCE [LARGE SCALE GENOMIC DNA]</scope>
    <source>
        <strain evidence="8 9">ATCC 50451</strain>
    </source>
</reference>
<dbReference type="PROSITE" id="PS50105">
    <property type="entry name" value="SAM_DOMAIN"/>
    <property type="match status" value="1"/>
</dbReference>
<dbReference type="InterPro" id="IPR027640">
    <property type="entry name" value="Kinesin-like_fam"/>
</dbReference>
<dbReference type="PRINTS" id="PR00380">
    <property type="entry name" value="KINESINHEAVY"/>
</dbReference>
<dbReference type="Proteomes" id="UP001217963">
    <property type="component" value="Chromosome XI"/>
</dbReference>
<dbReference type="InterPro" id="IPR013761">
    <property type="entry name" value="SAM/pointed_sf"/>
</dbReference>
<comment type="similarity">
    <text evidence="3 4">Belongs to the TRAFAC class myosin-kinesin ATPase superfamily. Kinesin family.</text>
</comment>
<dbReference type="PANTHER" id="PTHR47971">
    <property type="entry name" value="KINESIN-RELATED PROTEIN 6"/>
    <property type="match status" value="1"/>
</dbReference>
<evidence type="ECO:0000259" key="7">
    <source>
        <dbReference type="PROSITE" id="PS50105"/>
    </source>
</evidence>
<dbReference type="EMBL" id="CP119072">
    <property type="protein sequence ID" value="WEL39810.1"/>
    <property type="molecule type" value="Genomic_DNA"/>
</dbReference>
<keyword evidence="2 3" id="KW-0067">ATP-binding</keyword>
<keyword evidence="1 3" id="KW-0547">Nucleotide-binding</keyword>
<evidence type="ECO:0000256" key="2">
    <source>
        <dbReference type="ARBA" id="ARBA00022840"/>
    </source>
</evidence>
<dbReference type="CDD" id="cd01367">
    <property type="entry name" value="KISc_KIF2_like"/>
    <property type="match status" value="1"/>
</dbReference>
<feature type="binding site" evidence="3">
    <location>
        <begin position="257"/>
        <end position="264"/>
    </location>
    <ligand>
        <name>ATP</name>
        <dbReference type="ChEBI" id="CHEBI:30616"/>
    </ligand>
</feature>
<evidence type="ECO:0000256" key="3">
    <source>
        <dbReference type="PROSITE-ProRule" id="PRU00283"/>
    </source>
</evidence>
<feature type="domain" description="SAM" evidence="7">
    <location>
        <begin position="1"/>
        <end position="63"/>
    </location>
</feature>
<sequence length="581" mass="65472">MKDLRTYLAESKVEHLYQLFERLGIDESQLLAKLKYSDLEKIGIENLIERRKVFDIINEINQDIYSEDIEMNENESFKDSLVSSPFGFKDNLKSESQSFLGSLAEKNGLLFGSGETISQRLSSCSMPRRNSFEKSLIGLDDLDAGYGKATLESCDTSLSISFDARETGIREEKIIVCVRKRPCGDPNLDIVGIEGKDVIVHEERLRVDLRPYVEHHKFRFDYSFDWDKKNIDVYRECVKDIVNHVAAGGLGTVLAYGQTGTGKTYTMLEKDIGMMYLAIKDLMAFKSYGTVMFCEIYMGQVYDLLDNGKRIHLREVNGVVHLSNSKEESFEGYSEVVSIIDRGMSLRKTGVTGANSKSSRSHAVILVNFSGKKVEKDGQKVHCGSIVFVDLAGSERGSDRRETGSDVKNEGAEINKSLLALKECIRGMEKDKKHLPFRQSKLTQILKNSFVGASRTCLIATISSTSENVEHTLNTLRYASRIKESVVPKEKRSRESPNSNKFTTRGRFSDVISKQELERRHVESSALGTSKAKDSLVNEIRRALVRIESKIPSLKTPEELENALNLCKEIEESLGCKETKY</sequence>
<evidence type="ECO:0000259" key="6">
    <source>
        <dbReference type="PROSITE" id="PS50067"/>
    </source>
</evidence>
<dbReference type="PROSITE" id="PS00411">
    <property type="entry name" value="KINESIN_MOTOR_1"/>
    <property type="match status" value="1"/>
</dbReference>
<feature type="compositionally biased region" description="Basic and acidic residues" evidence="5">
    <location>
        <begin position="486"/>
        <end position="495"/>
    </location>
</feature>
<keyword evidence="4" id="KW-0493">Microtubule</keyword>
<name>A0ABY8CLL5_ENCHE</name>
<evidence type="ECO:0000256" key="4">
    <source>
        <dbReference type="RuleBase" id="RU000394"/>
    </source>
</evidence>
<dbReference type="SMART" id="SM00129">
    <property type="entry name" value="KISc"/>
    <property type="match status" value="1"/>
</dbReference>
<proteinExistence type="inferred from homology"/>
<dbReference type="InterPro" id="IPR036961">
    <property type="entry name" value="Kinesin_motor_dom_sf"/>
</dbReference>
<evidence type="ECO:0000256" key="1">
    <source>
        <dbReference type="ARBA" id="ARBA00022741"/>
    </source>
</evidence>
<protein>
    <recommendedName>
        <fullName evidence="4">Kinesin-like protein</fullName>
    </recommendedName>
</protein>
<keyword evidence="9" id="KW-1185">Reference proteome</keyword>
<dbReference type="Gene3D" id="3.40.850.10">
    <property type="entry name" value="Kinesin motor domain"/>
    <property type="match status" value="1"/>
</dbReference>